<comment type="caution">
    <text evidence="1">The sequence shown here is derived from an EMBL/GenBank/DDBJ whole genome shotgun (WGS) entry which is preliminary data.</text>
</comment>
<feature type="non-terminal residue" evidence="1">
    <location>
        <position position="120"/>
    </location>
</feature>
<dbReference type="Proteomes" id="UP001152795">
    <property type="component" value="Unassembled WGS sequence"/>
</dbReference>
<accession>A0A6S7JLU3</accession>
<proteinExistence type="predicted"/>
<evidence type="ECO:0000313" key="1">
    <source>
        <dbReference type="EMBL" id="CAB4030000.1"/>
    </source>
</evidence>
<evidence type="ECO:0000313" key="2">
    <source>
        <dbReference type="Proteomes" id="UP001152795"/>
    </source>
</evidence>
<dbReference type="OrthoDB" id="5988934at2759"/>
<sequence>MTAADSPVSVEFITQMDSYVQSSEIFKTVLVEALNSALQETLTPLYAEIQSLKSEVSSLRSELYEVKAKANDNEQYSRRNNIRIFELGEENNENCYDDVLRLCDELNLDVKRNELDRVLG</sequence>
<organism evidence="1 2">
    <name type="scientific">Paramuricea clavata</name>
    <name type="common">Red gorgonian</name>
    <name type="synonym">Violescent sea-whip</name>
    <dbReference type="NCBI Taxonomy" id="317549"/>
    <lineage>
        <taxon>Eukaryota</taxon>
        <taxon>Metazoa</taxon>
        <taxon>Cnidaria</taxon>
        <taxon>Anthozoa</taxon>
        <taxon>Octocorallia</taxon>
        <taxon>Malacalcyonacea</taxon>
        <taxon>Plexauridae</taxon>
        <taxon>Paramuricea</taxon>
    </lineage>
</organism>
<gene>
    <name evidence="1" type="ORF">PACLA_8A035870</name>
</gene>
<keyword evidence="2" id="KW-1185">Reference proteome</keyword>
<reference evidence="1" key="1">
    <citation type="submission" date="2020-04" db="EMBL/GenBank/DDBJ databases">
        <authorList>
            <person name="Alioto T."/>
            <person name="Alioto T."/>
            <person name="Gomez Garrido J."/>
        </authorList>
    </citation>
    <scope>NUCLEOTIDE SEQUENCE</scope>
    <source>
        <strain evidence="1">A484AB</strain>
    </source>
</reference>
<name>A0A6S7JLU3_PARCT</name>
<dbReference type="EMBL" id="CACRXK020016549">
    <property type="protein sequence ID" value="CAB4030000.1"/>
    <property type="molecule type" value="Genomic_DNA"/>
</dbReference>
<dbReference type="AlphaFoldDB" id="A0A6S7JLU3"/>
<protein>
    <submittedName>
        <fullName evidence="1">Uncharacterized protein</fullName>
    </submittedName>
</protein>